<evidence type="ECO:0000313" key="4">
    <source>
        <dbReference type="EMBL" id="SFB59711.1"/>
    </source>
</evidence>
<feature type="compositionally biased region" description="Basic and acidic residues" evidence="1">
    <location>
        <begin position="167"/>
        <end position="184"/>
    </location>
</feature>
<feature type="compositionally biased region" description="Basic and acidic residues" evidence="1">
    <location>
        <begin position="328"/>
        <end position="339"/>
    </location>
</feature>
<feature type="region of interest" description="Disordered" evidence="1">
    <location>
        <begin position="155"/>
        <end position="339"/>
    </location>
</feature>
<feature type="compositionally biased region" description="Basic and acidic residues" evidence="1">
    <location>
        <begin position="276"/>
        <end position="285"/>
    </location>
</feature>
<reference evidence="5" key="1">
    <citation type="submission" date="2016-10" db="EMBL/GenBank/DDBJ databases">
        <authorList>
            <person name="Varghese N."/>
            <person name="Submissions S."/>
        </authorList>
    </citation>
    <scope>NUCLEOTIDE SEQUENCE [LARGE SCALE GENOMIC DNA]</scope>
    <source>
        <strain evidence="5">CGMCC 4.3568</strain>
    </source>
</reference>
<proteinExistence type="predicted"/>
<evidence type="ECO:0000256" key="1">
    <source>
        <dbReference type="SAM" id="MobiDB-lite"/>
    </source>
</evidence>
<sequence length="339" mass="35952">MIDIRDAQNDAEADDTEVPWDELPIFGDRRGLPWWGAVLLAFGLAILGAGMNLQMQDSLGVLFQGCYFVGSVAAVAAVRRRNLFGPMVQPPLVLGFTVPAIVLLGSGLPENSDTLAKALAIGTPLINGFPTMAITTGVTLAIGIFRLYRERDPDAPVKVRSSGKRASKPEPKAAKEPKSRKAAPDKAAAAAKAAGKPGQGSTVPPRKGKPAPADGRPDAPRRGEGRGRQATEGRGAGEPARRRGQDDPRGRPAERESGKAPRDPGARKPRQPRQPGAERRPRAEGTPDSPGSGRPRRTPPRGDAPRGGRPDAPRRGPEPGGRPPRGRPWNDEPPPRSAR</sequence>
<dbReference type="Pfam" id="PF20177">
    <property type="entry name" value="DUF6542"/>
    <property type="match status" value="1"/>
</dbReference>
<feature type="transmembrane region" description="Helical" evidence="2">
    <location>
        <begin position="32"/>
        <end position="53"/>
    </location>
</feature>
<accession>A0A1I1CAM8</accession>
<name>A0A1I1CAM8_9PSEU</name>
<keyword evidence="2" id="KW-0812">Transmembrane</keyword>
<feature type="compositionally biased region" description="Low complexity" evidence="1">
    <location>
        <begin position="185"/>
        <end position="196"/>
    </location>
</feature>
<dbReference type="Proteomes" id="UP000243799">
    <property type="component" value="Unassembled WGS sequence"/>
</dbReference>
<feature type="transmembrane region" description="Helical" evidence="2">
    <location>
        <begin position="59"/>
        <end position="78"/>
    </location>
</feature>
<feature type="transmembrane region" description="Helical" evidence="2">
    <location>
        <begin position="128"/>
        <end position="148"/>
    </location>
</feature>
<dbReference type="EMBL" id="FOKG01000024">
    <property type="protein sequence ID" value="SFB59711.1"/>
    <property type="molecule type" value="Genomic_DNA"/>
</dbReference>
<gene>
    <name evidence="4" type="ORF">SAMN05216266_12433</name>
</gene>
<dbReference type="STRING" id="490629.SAMN05216266_12433"/>
<feature type="compositionally biased region" description="Basic and acidic residues" evidence="1">
    <location>
        <begin position="239"/>
        <end position="266"/>
    </location>
</feature>
<keyword evidence="5" id="KW-1185">Reference proteome</keyword>
<organism evidence="4 5">
    <name type="scientific">Amycolatopsis marina</name>
    <dbReference type="NCBI Taxonomy" id="490629"/>
    <lineage>
        <taxon>Bacteria</taxon>
        <taxon>Bacillati</taxon>
        <taxon>Actinomycetota</taxon>
        <taxon>Actinomycetes</taxon>
        <taxon>Pseudonocardiales</taxon>
        <taxon>Pseudonocardiaceae</taxon>
        <taxon>Amycolatopsis</taxon>
    </lineage>
</organism>
<keyword evidence="2" id="KW-0472">Membrane</keyword>
<feature type="transmembrane region" description="Helical" evidence="2">
    <location>
        <begin position="90"/>
        <end position="108"/>
    </location>
</feature>
<evidence type="ECO:0000256" key="2">
    <source>
        <dbReference type="SAM" id="Phobius"/>
    </source>
</evidence>
<protein>
    <recommendedName>
        <fullName evidence="3">DUF6542 domain-containing protein</fullName>
    </recommendedName>
</protein>
<keyword evidence="2" id="KW-1133">Transmembrane helix</keyword>
<dbReference type="OrthoDB" id="5192877at2"/>
<evidence type="ECO:0000259" key="3">
    <source>
        <dbReference type="Pfam" id="PF20177"/>
    </source>
</evidence>
<feature type="compositionally biased region" description="Basic and acidic residues" evidence="1">
    <location>
        <begin position="303"/>
        <end position="317"/>
    </location>
</feature>
<dbReference type="AlphaFoldDB" id="A0A1I1CAM8"/>
<feature type="domain" description="DUF6542" evidence="3">
    <location>
        <begin position="31"/>
        <end position="151"/>
    </location>
</feature>
<dbReference type="InterPro" id="IPR046672">
    <property type="entry name" value="DUF6542"/>
</dbReference>
<evidence type="ECO:0000313" key="5">
    <source>
        <dbReference type="Proteomes" id="UP000243799"/>
    </source>
</evidence>
<feature type="compositionally biased region" description="Basic and acidic residues" evidence="1">
    <location>
        <begin position="215"/>
        <end position="231"/>
    </location>
</feature>